<gene>
    <name evidence="1" type="ORF">VZC37_00375</name>
</gene>
<sequence length="245" mass="25251">MTPTTITGAIFAAVTDWSQPLLTYYDHATGERTELSGATLGNWAAKSANFFVDELGLGPGDEILVDLPEHWQTAAILLGAWWAGAHVRLPGPDGDTTAIDPTGLGAAITSAGRIDDHDDVDELLVASLDPFAMGVRDLPVGVTDFATAVRVHGDQYSPSQTPTGPVLDGESTDTVLAAARDAAGADDIVAGARVLSARPWHDSPGVIANLLAPLVVGASLVAVANPAEDRLAGVADTERATVSLN</sequence>
<dbReference type="Proteomes" id="UP001347146">
    <property type="component" value="Unassembled WGS sequence"/>
</dbReference>
<evidence type="ECO:0000313" key="1">
    <source>
        <dbReference type="EMBL" id="MEE3848766.1"/>
    </source>
</evidence>
<keyword evidence="2" id="KW-1185">Reference proteome</keyword>
<dbReference type="Gene3D" id="3.40.50.12780">
    <property type="entry name" value="N-terminal domain of ligase-like"/>
    <property type="match status" value="1"/>
</dbReference>
<reference evidence="1 2" key="1">
    <citation type="submission" date="2024-01" db="EMBL/GenBank/DDBJ databases">
        <title>Draft genome sequence of Gordonia sp. LSe1-13.</title>
        <authorList>
            <person name="Suphannarot A."/>
            <person name="Mingma R."/>
        </authorList>
    </citation>
    <scope>NUCLEOTIDE SEQUENCE [LARGE SCALE GENOMIC DNA]</scope>
    <source>
        <strain evidence="1 2">LSe1-13</strain>
    </source>
</reference>
<evidence type="ECO:0000313" key="2">
    <source>
        <dbReference type="Proteomes" id="UP001347146"/>
    </source>
</evidence>
<protein>
    <submittedName>
        <fullName evidence="1">TIGR03089 family protein</fullName>
    </submittedName>
</protein>
<accession>A0ABU7M890</accession>
<dbReference type="InterPro" id="IPR017523">
    <property type="entry name" value="Rv3268"/>
</dbReference>
<proteinExistence type="predicted"/>
<dbReference type="RefSeq" id="WP_330430437.1">
    <property type="nucleotide sequence ID" value="NZ_JAZDUF010000001.1"/>
</dbReference>
<name>A0ABU7M890_9ACTN</name>
<dbReference type="SUPFAM" id="SSF56801">
    <property type="entry name" value="Acetyl-CoA synthetase-like"/>
    <property type="match status" value="1"/>
</dbReference>
<organism evidence="1 2">
    <name type="scientific">Gordonia sesuvii</name>
    <dbReference type="NCBI Taxonomy" id="3116777"/>
    <lineage>
        <taxon>Bacteria</taxon>
        <taxon>Bacillati</taxon>
        <taxon>Actinomycetota</taxon>
        <taxon>Actinomycetes</taxon>
        <taxon>Mycobacteriales</taxon>
        <taxon>Gordoniaceae</taxon>
        <taxon>Gordonia</taxon>
    </lineage>
</organism>
<dbReference type="NCBIfam" id="TIGR03089">
    <property type="entry name" value="TIGR03089 family protein"/>
    <property type="match status" value="1"/>
</dbReference>
<dbReference type="InterPro" id="IPR042099">
    <property type="entry name" value="ANL_N_sf"/>
</dbReference>
<comment type="caution">
    <text evidence="1">The sequence shown here is derived from an EMBL/GenBank/DDBJ whole genome shotgun (WGS) entry which is preliminary data.</text>
</comment>
<dbReference type="EMBL" id="JAZDUF010000001">
    <property type="protein sequence ID" value="MEE3848766.1"/>
    <property type="molecule type" value="Genomic_DNA"/>
</dbReference>